<evidence type="ECO:0008006" key="4">
    <source>
        <dbReference type="Google" id="ProtNLM"/>
    </source>
</evidence>
<organism evidence="2 3">
    <name type="scientific">Candidatus Tenderia electrophaga</name>
    <dbReference type="NCBI Taxonomy" id="1748243"/>
    <lineage>
        <taxon>Bacteria</taxon>
        <taxon>Pseudomonadati</taxon>
        <taxon>Pseudomonadota</taxon>
        <taxon>Gammaproteobacteria</taxon>
        <taxon>Candidatus Tenderiales</taxon>
        <taxon>Candidatus Tenderiaceae</taxon>
        <taxon>Candidatus Tenderia</taxon>
    </lineage>
</organism>
<evidence type="ECO:0000313" key="3">
    <source>
        <dbReference type="Proteomes" id="UP000055136"/>
    </source>
</evidence>
<dbReference type="AlphaFoldDB" id="A0A0S2TDB7"/>
<feature type="chain" id="PRO_5006604949" description="Lipoprotein SmpA/OmlA domain-containing protein" evidence="1">
    <location>
        <begin position="24"/>
        <end position="98"/>
    </location>
</feature>
<reference evidence="2" key="1">
    <citation type="submission" date="2015-10" db="EMBL/GenBank/DDBJ databases">
        <title>Description of Candidatus Tenderia electrophaga gen. nov, sp. nov., an Uncultivated Electroautotroph from a Biocathode Enrichment.</title>
        <authorList>
            <person name="Eddie B.J."/>
            <person name="Malanoski A.P."/>
            <person name="Wang Z."/>
            <person name="Hall R.J."/>
            <person name="Oh S.D."/>
            <person name="Heiner C."/>
            <person name="Lin B."/>
            <person name="Strycharz-Glaven S.M."/>
        </authorList>
    </citation>
    <scope>NUCLEOTIDE SEQUENCE [LARGE SCALE GENOMIC DNA]</scope>
    <source>
        <strain evidence="2">NRL1</strain>
    </source>
</reference>
<gene>
    <name evidence="2" type="ORF">Tel_08230</name>
</gene>
<name>A0A0S2TDB7_9GAMM</name>
<protein>
    <recommendedName>
        <fullName evidence="4">Lipoprotein SmpA/OmlA domain-containing protein</fullName>
    </recommendedName>
</protein>
<evidence type="ECO:0000313" key="2">
    <source>
        <dbReference type="EMBL" id="ALP53144.1"/>
    </source>
</evidence>
<sequence>MPTLLRLLLPLCLAVILPATAVAQSNAQTAARQSAAGLGSMPVRGMEMQQVRRFFGEPAQRLHTVGDPPISRWQYDGMMVYFEDRRVIHSVATSEQPQ</sequence>
<keyword evidence="3" id="KW-1185">Reference proteome</keyword>
<dbReference type="STRING" id="1748243.Tel_08230"/>
<keyword evidence="1" id="KW-0732">Signal</keyword>
<proteinExistence type="predicted"/>
<feature type="signal peptide" evidence="1">
    <location>
        <begin position="1"/>
        <end position="23"/>
    </location>
</feature>
<dbReference type="KEGG" id="tee:Tel_08230"/>
<dbReference type="EMBL" id="CP013099">
    <property type="protein sequence ID" value="ALP53144.1"/>
    <property type="molecule type" value="Genomic_DNA"/>
</dbReference>
<dbReference type="Proteomes" id="UP000055136">
    <property type="component" value="Chromosome"/>
</dbReference>
<evidence type="ECO:0000256" key="1">
    <source>
        <dbReference type="SAM" id="SignalP"/>
    </source>
</evidence>
<accession>A0A0S2TDB7</accession>